<dbReference type="AlphaFoldDB" id="A0A9X3YQ71"/>
<sequence length="79" mass="8480">MRSQVSEDPFAGEAQWGIDVARARLPAALDIAAWYETQPIPSLGDQTAAALVRSGKDRMVVTFLESLVDAHSNAEPGAR</sequence>
<reference evidence="1" key="1">
    <citation type="submission" date="2023-02" db="EMBL/GenBank/DDBJ databases">
        <title>Tahibacter soli sp. nov. isolated from soil.</title>
        <authorList>
            <person name="Baek J.H."/>
            <person name="Lee J.K."/>
            <person name="Choi D.G."/>
            <person name="Jeon C.O."/>
        </authorList>
    </citation>
    <scope>NUCLEOTIDE SEQUENCE</scope>
    <source>
        <strain evidence="1">BL</strain>
    </source>
</reference>
<dbReference type="RefSeq" id="WP_263540614.1">
    <property type="nucleotide sequence ID" value="NZ_JAOVZO020000020.1"/>
</dbReference>
<protein>
    <submittedName>
        <fullName evidence="1">Uncharacterized protein</fullName>
    </submittedName>
</protein>
<dbReference type="Proteomes" id="UP001139971">
    <property type="component" value="Unassembled WGS sequence"/>
</dbReference>
<gene>
    <name evidence="1" type="ORF">OD750_023100</name>
</gene>
<keyword evidence="2" id="KW-1185">Reference proteome</keyword>
<name>A0A9X3YQ71_9GAMM</name>
<comment type="caution">
    <text evidence="1">The sequence shown here is derived from an EMBL/GenBank/DDBJ whole genome shotgun (WGS) entry which is preliminary data.</text>
</comment>
<evidence type="ECO:0000313" key="2">
    <source>
        <dbReference type="Proteomes" id="UP001139971"/>
    </source>
</evidence>
<dbReference type="EMBL" id="JAOVZO020000020">
    <property type="protein sequence ID" value="MDC8015425.1"/>
    <property type="molecule type" value="Genomic_DNA"/>
</dbReference>
<evidence type="ECO:0000313" key="1">
    <source>
        <dbReference type="EMBL" id="MDC8015425.1"/>
    </source>
</evidence>
<accession>A0A9X3YQ71</accession>
<organism evidence="1 2">
    <name type="scientific">Tahibacter soli</name>
    <dbReference type="NCBI Taxonomy" id="2983605"/>
    <lineage>
        <taxon>Bacteria</taxon>
        <taxon>Pseudomonadati</taxon>
        <taxon>Pseudomonadota</taxon>
        <taxon>Gammaproteobacteria</taxon>
        <taxon>Lysobacterales</taxon>
        <taxon>Rhodanobacteraceae</taxon>
        <taxon>Tahibacter</taxon>
    </lineage>
</organism>
<proteinExistence type="predicted"/>